<dbReference type="InterPro" id="IPR011990">
    <property type="entry name" value="TPR-like_helical_dom_sf"/>
</dbReference>
<dbReference type="Pfam" id="PF00515">
    <property type="entry name" value="TPR_1"/>
    <property type="match status" value="2"/>
</dbReference>
<dbReference type="PANTHER" id="PTHR44858:SF1">
    <property type="entry name" value="UDP-N-ACETYLGLUCOSAMINE--PEPTIDE N-ACETYLGLUCOSAMINYLTRANSFERASE SPINDLY-RELATED"/>
    <property type="match status" value="1"/>
</dbReference>
<evidence type="ECO:0000256" key="2">
    <source>
        <dbReference type="ARBA" id="ARBA00022803"/>
    </source>
</evidence>
<dbReference type="Pfam" id="PF13181">
    <property type="entry name" value="TPR_8"/>
    <property type="match status" value="1"/>
</dbReference>
<dbReference type="PANTHER" id="PTHR44858">
    <property type="entry name" value="TETRATRICOPEPTIDE REPEAT PROTEIN 6"/>
    <property type="match status" value="1"/>
</dbReference>
<dbReference type="PROSITE" id="PS50293">
    <property type="entry name" value="TPR_REGION"/>
    <property type="match status" value="2"/>
</dbReference>
<keyword evidence="1" id="KW-0677">Repeat</keyword>
<dbReference type="GO" id="GO:0009279">
    <property type="term" value="C:cell outer membrane"/>
    <property type="evidence" value="ECO:0007669"/>
    <property type="project" value="TreeGrafter"/>
</dbReference>
<gene>
    <name evidence="3" type="ORF">S01H1_27643</name>
</gene>
<protein>
    <submittedName>
        <fullName evidence="3">Uncharacterized protein</fullName>
    </submittedName>
</protein>
<dbReference type="SMART" id="SM00028">
    <property type="entry name" value="TPR"/>
    <property type="match status" value="2"/>
</dbReference>
<reference evidence="3" key="1">
    <citation type="journal article" date="2014" name="Front. Microbiol.">
        <title>High frequency of phylogenetically diverse reductive dehalogenase-homologous genes in deep subseafloor sedimentary metagenomes.</title>
        <authorList>
            <person name="Kawai M."/>
            <person name="Futagami T."/>
            <person name="Toyoda A."/>
            <person name="Takaki Y."/>
            <person name="Nishi S."/>
            <person name="Hori S."/>
            <person name="Arai W."/>
            <person name="Tsubouchi T."/>
            <person name="Morono Y."/>
            <person name="Uchiyama I."/>
            <person name="Ito T."/>
            <person name="Fujiyama A."/>
            <person name="Inagaki F."/>
            <person name="Takami H."/>
        </authorList>
    </citation>
    <scope>NUCLEOTIDE SEQUENCE</scope>
    <source>
        <strain evidence="3">Expedition CK06-06</strain>
    </source>
</reference>
<comment type="caution">
    <text evidence="3">The sequence shown here is derived from an EMBL/GenBank/DDBJ whole genome shotgun (WGS) entry which is preliminary data.</text>
</comment>
<evidence type="ECO:0000256" key="1">
    <source>
        <dbReference type="ARBA" id="ARBA00022737"/>
    </source>
</evidence>
<accession>X0TTF6</accession>
<dbReference type="SUPFAM" id="SSF48452">
    <property type="entry name" value="TPR-like"/>
    <property type="match status" value="1"/>
</dbReference>
<name>X0TTF6_9ZZZZ</name>
<organism evidence="3">
    <name type="scientific">marine sediment metagenome</name>
    <dbReference type="NCBI Taxonomy" id="412755"/>
    <lineage>
        <taxon>unclassified sequences</taxon>
        <taxon>metagenomes</taxon>
        <taxon>ecological metagenomes</taxon>
    </lineage>
</organism>
<dbReference type="InterPro" id="IPR019734">
    <property type="entry name" value="TPR_rpt"/>
</dbReference>
<dbReference type="EMBL" id="BARS01016852">
    <property type="protein sequence ID" value="GAF91447.1"/>
    <property type="molecule type" value="Genomic_DNA"/>
</dbReference>
<evidence type="ECO:0000313" key="3">
    <source>
        <dbReference type="EMBL" id="GAF91447.1"/>
    </source>
</evidence>
<proteinExistence type="predicted"/>
<dbReference type="InterPro" id="IPR050498">
    <property type="entry name" value="Ycf3"/>
</dbReference>
<dbReference type="Gene3D" id="1.25.40.10">
    <property type="entry name" value="Tetratricopeptide repeat domain"/>
    <property type="match status" value="1"/>
</dbReference>
<dbReference type="GO" id="GO:0046813">
    <property type="term" value="P:receptor-mediated virion attachment to host cell"/>
    <property type="evidence" value="ECO:0007669"/>
    <property type="project" value="TreeGrafter"/>
</dbReference>
<dbReference type="PROSITE" id="PS50005">
    <property type="entry name" value="TPR"/>
    <property type="match status" value="2"/>
</dbReference>
<dbReference type="AlphaFoldDB" id="X0TTF6"/>
<sequence>GQYTQAISDYTRAIELNPKYALAYNNRGLAYGNLGQYSKAISDFTRAIELNPKYAKAYNSRGIAYASLGKFEEAKKDLLKAVELNPALKAFVKELSDHFKLNLKLE</sequence>
<keyword evidence="2" id="KW-0802">TPR repeat</keyword>
<feature type="non-terminal residue" evidence="3">
    <location>
        <position position="1"/>
    </location>
</feature>